<dbReference type="EMBL" id="SEYY01015041">
    <property type="protein sequence ID" value="KAB7500148.1"/>
    <property type="molecule type" value="Genomic_DNA"/>
</dbReference>
<sequence>MLKAQIYELVVLTPVTAKSHCTKHLNLIVLGNFPLHFNLSSNWVSERNDMIRTNVMIGVLNIARDPPKSPLREGNKGSKVELEERIIKLEAQNVQLKNILHNSSDKSLNQNKLTKKVKNSKPFNFSSVISHRTQNKKNKISIPYK</sequence>
<proteinExistence type="predicted"/>
<dbReference type="AlphaFoldDB" id="A0A5N5T1X4"/>
<evidence type="ECO:0000313" key="2">
    <source>
        <dbReference type="Proteomes" id="UP000326759"/>
    </source>
</evidence>
<dbReference type="OrthoDB" id="25767at2759"/>
<accession>A0A5N5T1X4</accession>
<dbReference type="Proteomes" id="UP000326759">
    <property type="component" value="Unassembled WGS sequence"/>
</dbReference>
<name>A0A5N5T1X4_9CRUS</name>
<evidence type="ECO:0000313" key="1">
    <source>
        <dbReference type="EMBL" id="KAB7500148.1"/>
    </source>
</evidence>
<keyword evidence="2" id="KW-1185">Reference proteome</keyword>
<organism evidence="1 2">
    <name type="scientific">Armadillidium nasatum</name>
    <dbReference type="NCBI Taxonomy" id="96803"/>
    <lineage>
        <taxon>Eukaryota</taxon>
        <taxon>Metazoa</taxon>
        <taxon>Ecdysozoa</taxon>
        <taxon>Arthropoda</taxon>
        <taxon>Crustacea</taxon>
        <taxon>Multicrustacea</taxon>
        <taxon>Malacostraca</taxon>
        <taxon>Eumalacostraca</taxon>
        <taxon>Peracarida</taxon>
        <taxon>Isopoda</taxon>
        <taxon>Oniscidea</taxon>
        <taxon>Crinocheta</taxon>
        <taxon>Armadillidiidae</taxon>
        <taxon>Armadillidium</taxon>
    </lineage>
</organism>
<reference evidence="1 2" key="1">
    <citation type="journal article" date="2019" name="PLoS Biol.">
        <title>Sex chromosomes control vertical transmission of feminizing Wolbachia symbionts in an isopod.</title>
        <authorList>
            <person name="Becking T."/>
            <person name="Chebbi M.A."/>
            <person name="Giraud I."/>
            <person name="Moumen B."/>
            <person name="Laverre T."/>
            <person name="Caubet Y."/>
            <person name="Peccoud J."/>
            <person name="Gilbert C."/>
            <person name="Cordaux R."/>
        </authorList>
    </citation>
    <scope>NUCLEOTIDE SEQUENCE [LARGE SCALE GENOMIC DNA]</scope>
    <source>
        <strain evidence="1">ANa2</strain>
        <tissue evidence="1">Whole body excluding digestive tract and cuticle</tissue>
    </source>
</reference>
<protein>
    <submittedName>
        <fullName evidence="1">Uncharacterized protein</fullName>
    </submittedName>
</protein>
<comment type="caution">
    <text evidence="1">The sequence shown here is derived from an EMBL/GenBank/DDBJ whole genome shotgun (WGS) entry which is preliminary data.</text>
</comment>
<gene>
    <name evidence="1" type="ORF">Anas_13414</name>
</gene>